<dbReference type="RefSeq" id="WP_262069790.1">
    <property type="nucleotide sequence ID" value="NZ_JAMXOC010000019.1"/>
</dbReference>
<sequence>MMLWTIQPKEVWEKGFVDGVFRCDSDHPEIGIDRYEQFLDAYEWIAEEMMKWIGPAPKGVKYPIWAYHTWDGKHKKPDLRQRQTAPGTECVCLTIEIPDEQVLLSDFDLWHLVLGKHYISELPLETDEDYDKEDAWLESLDTDTRDRVTRDSWSNIFDVVPGTKHVNSDGDYIQAVFWELRKEQVKKVQFFKSK</sequence>
<comment type="caution">
    <text evidence="1">The sequence shown here is derived from an EMBL/GenBank/DDBJ whole genome shotgun (WGS) entry which is preliminary data.</text>
</comment>
<reference evidence="1 2" key="1">
    <citation type="journal article" date="2022" name="Genome Biol. Evol.">
        <title>Host diet, physiology and behaviors set the stage for Lachnospiraceae cladogenesis.</title>
        <authorList>
            <person name="Vera-Ponce De Leon A."/>
            <person name="Schneider M."/>
            <person name="Jahnes B.C."/>
            <person name="Sadowski V."/>
            <person name="Camuy-Velez L.A."/>
            <person name="Duan J."/>
            <person name="Sabree Z.L."/>
        </authorList>
    </citation>
    <scope>NUCLEOTIDE SEQUENCE [LARGE SCALE GENOMIC DNA]</scope>
    <source>
        <strain evidence="1 2">PAL227</strain>
    </source>
</reference>
<dbReference type="InterPro" id="IPR024211">
    <property type="entry name" value="DUF3841"/>
</dbReference>
<evidence type="ECO:0000313" key="1">
    <source>
        <dbReference type="EMBL" id="MCP1110910.1"/>
    </source>
</evidence>
<keyword evidence="2" id="KW-1185">Reference proteome</keyword>
<organism evidence="1 2">
    <name type="scientific">Ohessyouella blattaphilus</name>
    <dbReference type="NCBI Taxonomy" id="2949333"/>
    <lineage>
        <taxon>Bacteria</taxon>
        <taxon>Bacillati</taxon>
        <taxon>Bacillota</taxon>
        <taxon>Clostridia</taxon>
        <taxon>Lachnospirales</taxon>
        <taxon>Lachnospiraceae</taxon>
        <taxon>Ohessyouella</taxon>
    </lineage>
</organism>
<evidence type="ECO:0000313" key="2">
    <source>
        <dbReference type="Proteomes" id="UP001523565"/>
    </source>
</evidence>
<accession>A0ABT1EJP4</accession>
<dbReference type="EMBL" id="JAMZFV010000019">
    <property type="protein sequence ID" value="MCP1110910.1"/>
    <property type="molecule type" value="Genomic_DNA"/>
</dbReference>
<dbReference type="Pfam" id="PF12952">
    <property type="entry name" value="DUF3841"/>
    <property type="match status" value="1"/>
</dbReference>
<dbReference type="Proteomes" id="UP001523565">
    <property type="component" value="Unassembled WGS sequence"/>
</dbReference>
<proteinExistence type="predicted"/>
<protein>
    <submittedName>
        <fullName evidence="1">DUF3841 domain-containing protein</fullName>
    </submittedName>
</protein>
<gene>
    <name evidence="1" type="ORF">NK118_11685</name>
</gene>
<name>A0ABT1EJP4_9FIRM</name>